<keyword evidence="6" id="KW-0812">Transmembrane</keyword>
<proteinExistence type="inferred from homology"/>
<keyword evidence="5" id="KW-0676">Redox-active center</keyword>
<dbReference type="GO" id="GO:0016491">
    <property type="term" value="F:oxidoreductase activity"/>
    <property type="evidence" value="ECO:0007669"/>
    <property type="project" value="UniProtKB-KW"/>
</dbReference>
<dbReference type="Pfam" id="PF13462">
    <property type="entry name" value="Thioredoxin_4"/>
    <property type="match status" value="1"/>
</dbReference>
<dbReference type="RefSeq" id="WP_069701045.1">
    <property type="nucleotide sequence ID" value="NZ_MJAT01000002.1"/>
</dbReference>
<dbReference type="PANTHER" id="PTHR13887">
    <property type="entry name" value="GLUTATHIONE S-TRANSFERASE KAPPA"/>
    <property type="match status" value="1"/>
</dbReference>
<evidence type="ECO:0000256" key="5">
    <source>
        <dbReference type="ARBA" id="ARBA00023284"/>
    </source>
</evidence>
<evidence type="ECO:0000256" key="1">
    <source>
        <dbReference type="ARBA" id="ARBA00005791"/>
    </source>
</evidence>
<evidence type="ECO:0000313" key="9">
    <source>
        <dbReference type="Proteomes" id="UP000095255"/>
    </source>
</evidence>
<keyword evidence="4" id="KW-1015">Disulfide bond</keyword>
<evidence type="ECO:0000259" key="7">
    <source>
        <dbReference type="Pfam" id="PF13462"/>
    </source>
</evidence>
<keyword evidence="9" id="KW-1185">Reference proteome</keyword>
<keyword evidence="6" id="KW-1133">Transmembrane helix</keyword>
<gene>
    <name evidence="8" type="ORF">BHU72_10560</name>
</gene>
<feature type="domain" description="Thioredoxin-like fold" evidence="7">
    <location>
        <begin position="54"/>
        <end position="211"/>
    </location>
</feature>
<keyword evidence="2" id="KW-0732">Signal</keyword>
<name>A0A1E5L9L1_9FIRM</name>
<evidence type="ECO:0000256" key="3">
    <source>
        <dbReference type="ARBA" id="ARBA00023002"/>
    </source>
</evidence>
<comment type="caution">
    <text evidence="8">The sequence shown here is derived from an EMBL/GenBank/DDBJ whole genome shotgun (WGS) entry which is preliminary data.</text>
</comment>
<dbReference type="STRING" id="1390249.BHU72_10560"/>
<feature type="transmembrane region" description="Helical" evidence="6">
    <location>
        <begin position="7"/>
        <end position="26"/>
    </location>
</feature>
<dbReference type="AlphaFoldDB" id="A0A1E5L9L1"/>
<evidence type="ECO:0000256" key="4">
    <source>
        <dbReference type="ARBA" id="ARBA00023157"/>
    </source>
</evidence>
<evidence type="ECO:0000256" key="2">
    <source>
        <dbReference type="ARBA" id="ARBA00022729"/>
    </source>
</evidence>
<dbReference type="SUPFAM" id="SSF52833">
    <property type="entry name" value="Thioredoxin-like"/>
    <property type="match status" value="1"/>
</dbReference>
<dbReference type="Gene3D" id="3.40.30.10">
    <property type="entry name" value="Glutaredoxin"/>
    <property type="match status" value="1"/>
</dbReference>
<organism evidence="8 9">
    <name type="scientific">Desulfuribacillus stibiiarsenatis</name>
    <dbReference type="NCBI Taxonomy" id="1390249"/>
    <lineage>
        <taxon>Bacteria</taxon>
        <taxon>Bacillati</taxon>
        <taxon>Bacillota</taxon>
        <taxon>Desulfuribacillia</taxon>
        <taxon>Desulfuribacillales</taxon>
        <taxon>Desulfuribacillaceae</taxon>
        <taxon>Desulfuribacillus</taxon>
    </lineage>
</organism>
<dbReference type="OrthoDB" id="117402at2"/>
<evidence type="ECO:0000313" key="8">
    <source>
        <dbReference type="EMBL" id="OEH86679.1"/>
    </source>
</evidence>
<dbReference type="EMBL" id="MJAT01000002">
    <property type="protein sequence ID" value="OEH86679.1"/>
    <property type="molecule type" value="Genomic_DNA"/>
</dbReference>
<protein>
    <recommendedName>
        <fullName evidence="7">Thioredoxin-like fold domain-containing protein</fullName>
    </recommendedName>
</protein>
<sequence length="224" mass="24907">MSGQRMFIAVFSLLFIIVGLFIVLSGNDSDTTSDPNQQEPAPVDLSSIVLPYDTSPMIGDANAPVKLIKFGDFKCPSCAKFSLTHYEQIKSDYIDTGKVAMYFMNLQFLKDDSKVAGRYGDGIYRQNNEAFWDYYKSVYEIAQVKQLNEEVLSSIIDYEHYGINLDEVKAFAASAEAQAKLDSDLAIADAYGIKSVPSFIINGSLVEGPSYELLIQKIEAELKK</sequence>
<dbReference type="InterPro" id="IPR036249">
    <property type="entry name" value="Thioredoxin-like_sf"/>
</dbReference>
<reference evidence="8 9" key="1">
    <citation type="submission" date="2016-09" db="EMBL/GenBank/DDBJ databases">
        <title>Desulfuribacillus arsenicus sp. nov., an obligately anaerobic, dissimilatory arsenic- and antimonate-reducing bacterium isolated from anoxic sediments.</title>
        <authorList>
            <person name="Abin C.A."/>
            <person name="Hollibaugh J.T."/>
        </authorList>
    </citation>
    <scope>NUCLEOTIDE SEQUENCE [LARGE SCALE GENOMIC DNA]</scope>
    <source>
        <strain evidence="8 9">MLFW-2</strain>
    </source>
</reference>
<comment type="similarity">
    <text evidence="1">Belongs to the thioredoxin family. DsbA subfamily.</text>
</comment>
<keyword evidence="3" id="KW-0560">Oxidoreductase</keyword>
<keyword evidence="6" id="KW-0472">Membrane</keyword>
<dbReference type="Proteomes" id="UP000095255">
    <property type="component" value="Unassembled WGS sequence"/>
</dbReference>
<dbReference type="InterPro" id="IPR012336">
    <property type="entry name" value="Thioredoxin-like_fold"/>
</dbReference>
<evidence type="ECO:0000256" key="6">
    <source>
        <dbReference type="SAM" id="Phobius"/>
    </source>
</evidence>
<accession>A0A1E5L9L1</accession>
<dbReference type="PANTHER" id="PTHR13887:SF14">
    <property type="entry name" value="DISULFIDE BOND FORMATION PROTEIN D"/>
    <property type="match status" value="1"/>
</dbReference>